<dbReference type="KEGG" id="ebm:SG0102_18920"/>
<dbReference type="EMBL" id="AP019309">
    <property type="protein sequence ID" value="BBH26958.1"/>
    <property type="molecule type" value="Genomic_DNA"/>
</dbReference>
<evidence type="ECO:0000313" key="2">
    <source>
        <dbReference type="Proteomes" id="UP000268059"/>
    </source>
</evidence>
<evidence type="ECO:0000313" key="1">
    <source>
        <dbReference type="EMBL" id="BBH26958.1"/>
    </source>
</evidence>
<reference evidence="1 2" key="1">
    <citation type="submission" date="2018-11" db="EMBL/GenBank/DDBJ databases">
        <title>Novel Erysipelotrichaceae bacterium isolated from small intestine of a swine.</title>
        <authorList>
            <person name="Kim J.S."/>
            <person name="Choe H."/>
            <person name="Lee Y.R."/>
            <person name="Kim K.M."/>
            <person name="Park D.S."/>
        </authorList>
    </citation>
    <scope>NUCLEOTIDE SEQUENCE [LARGE SCALE GENOMIC DNA]</scope>
    <source>
        <strain evidence="1 2">SG0102</strain>
    </source>
</reference>
<sequence>MNITIVPTLKDVLKQLDEKAQNRLIHKILNQASLDDCLTLLIQYDFFMKAYLVLPDLAITALDKIARGDTKLKGREVYALHHFVHLGYITINEDLYISQDLLERLAAVDEGLKTQRELSAYCLSMLEYVSLLYEDISIDALINVMADKVRINSHDLRILIKNVDPDEDYVHFEEDHYVSTIPHEFYLYNQSDDVNQSLFHDYRRYGFYASQPYLDFMNTYRQLSQRNDYYVRSVTHHVFRLLALGKDAQTIYKYVTRKCPELDYETYHKLDRQMRRCL</sequence>
<dbReference type="AlphaFoldDB" id="A0A3G9JRL1"/>
<organism evidence="1 2">
    <name type="scientific">Intestinibaculum porci</name>
    <dbReference type="NCBI Taxonomy" id="2487118"/>
    <lineage>
        <taxon>Bacteria</taxon>
        <taxon>Bacillati</taxon>
        <taxon>Bacillota</taxon>
        <taxon>Erysipelotrichia</taxon>
        <taxon>Erysipelotrichales</taxon>
        <taxon>Erysipelotrichaceae</taxon>
        <taxon>Intestinibaculum</taxon>
    </lineage>
</organism>
<proteinExistence type="predicted"/>
<keyword evidence="2" id="KW-1185">Reference proteome</keyword>
<dbReference type="Proteomes" id="UP000268059">
    <property type="component" value="Chromosome"/>
</dbReference>
<gene>
    <name evidence="1" type="ORF">SG0102_18920</name>
</gene>
<dbReference type="RefSeq" id="WP_125119737.1">
    <property type="nucleotide sequence ID" value="NZ_AP019309.1"/>
</dbReference>
<protein>
    <submittedName>
        <fullName evidence="1">Uncharacterized protein</fullName>
    </submittedName>
</protein>
<dbReference type="InParanoid" id="A0A3G9JRL1"/>
<name>A0A3G9JRL1_9FIRM</name>
<accession>A0A3G9JRL1</accession>